<feature type="coiled-coil region" evidence="1">
    <location>
        <begin position="214"/>
        <end position="262"/>
    </location>
</feature>
<name>A0A7S1F2G5_NOCSC</name>
<feature type="compositionally biased region" description="Polar residues" evidence="2">
    <location>
        <begin position="68"/>
        <end position="90"/>
    </location>
</feature>
<dbReference type="AlphaFoldDB" id="A0A7S1F2G5"/>
<organism evidence="3">
    <name type="scientific">Noctiluca scintillans</name>
    <name type="common">Sea sparkle</name>
    <name type="synonym">Red tide dinoflagellate</name>
    <dbReference type="NCBI Taxonomy" id="2966"/>
    <lineage>
        <taxon>Eukaryota</taxon>
        <taxon>Sar</taxon>
        <taxon>Alveolata</taxon>
        <taxon>Dinophyceae</taxon>
        <taxon>Noctilucales</taxon>
        <taxon>Noctilucaceae</taxon>
        <taxon>Noctiluca</taxon>
    </lineage>
</organism>
<reference evidence="3" key="1">
    <citation type="submission" date="2021-01" db="EMBL/GenBank/DDBJ databases">
        <authorList>
            <person name="Corre E."/>
            <person name="Pelletier E."/>
            <person name="Niang G."/>
            <person name="Scheremetjew M."/>
            <person name="Finn R."/>
            <person name="Kale V."/>
            <person name="Holt S."/>
            <person name="Cochrane G."/>
            <person name="Meng A."/>
            <person name="Brown T."/>
            <person name="Cohen L."/>
        </authorList>
    </citation>
    <scope>NUCLEOTIDE SEQUENCE</scope>
</reference>
<evidence type="ECO:0000313" key="3">
    <source>
        <dbReference type="EMBL" id="CAD8838705.1"/>
    </source>
</evidence>
<dbReference type="EMBL" id="HBFQ01018651">
    <property type="protein sequence ID" value="CAD8838705.1"/>
    <property type="molecule type" value="Transcribed_RNA"/>
</dbReference>
<feature type="region of interest" description="Disordered" evidence="2">
    <location>
        <begin position="449"/>
        <end position="471"/>
    </location>
</feature>
<keyword evidence="1" id="KW-0175">Coiled coil</keyword>
<feature type="region of interest" description="Disordered" evidence="2">
    <location>
        <begin position="399"/>
        <end position="425"/>
    </location>
</feature>
<protein>
    <submittedName>
        <fullName evidence="3">Uncharacterized protein</fullName>
    </submittedName>
</protein>
<accession>A0A7S1F2G5</accession>
<sequence length="471" mass="51443">MPRFAWAPCDLAEGVGDLDSSPSCASGVRLPLCKSPGRSMNRAPTHGRLSTGSAMGSKSRRSPRSPVHVQTIQHGSPPSTPLVSTRQSPRLLSRASPQDLCKAMALQPAASECLASTLGFASELQSQSKGTLMELQQRDDEIRRLRQALSALARESGSLKPSVRRLLSSRDGPVDADEPKDVQFIRVRGCSPDGGKTPSRSECDDSRTPESPEIHQFRNELAAVRSELADALERERTLKSLLAKARGREERLASEVESLQVRALQEQAGRKAAELDAERARMCAEDCWRLSTHSGGPQTDHRSESARRSARKNVLGIPTNRSPRSASRGRRYGRTSPTPSRAPQPDALSLAENLVTEMFSREPSVAALPVSSQLEETQSLSTEPEAAWRAEVCSTNVPRLSTRQRPGSDHSQRRAVCTPPQTTQSETPVLLALNGRMPRFPSADFDLHRTAERRRSCPSLGPKHSNTVPQL</sequence>
<evidence type="ECO:0000256" key="1">
    <source>
        <dbReference type="SAM" id="Coils"/>
    </source>
</evidence>
<feature type="region of interest" description="Disordered" evidence="2">
    <location>
        <begin position="290"/>
        <end position="346"/>
    </location>
</feature>
<feature type="region of interest" description="Disordered" evidence="2">
    <location>
        <begin position="187"/>
        <end position="212"/>
    </location>
</feature>
<feature type="region of interest" description="Disordered" evidence="2">
    <location>
        <begin position="15"/>
        <end position="95"/>
    </location>
</feature>
<gene>
    <name evidence="3" type="ORF">NSCI0253_LOCUS13053</name>
</gene>
<proteinExistence type="predicted"/>
<evidence type="ECO:0000256" key="2">
    <source>
        <dbReference type="SAM" id="MobiDB-lite"/>
    </source>
</evidence>
<feature type="compositionally biased region" description="Basic and acidic residues" evidence="2">
    <location>
        <begin position="199"/>
        <end position="212"/>
    </location>
</feature>